<proteinExistence type="predicted"/>
<gene>
    <name evidence="1" type="ORF">R4198_26205</name>
</gene>
<protein>
    <recommendedName>
        <fullName evidence="3">Antibiotic biosynthesis monooxygenase</fullName>
    </recommendedName>
</protein>
<dbReference type="RefSeq" id="WP_317715038.1">
    <property type="nucleotide sequence ID" value="NZ_JAWLUM010000013.1"/>
</dbReference>
<name>A0ABU4F2H4_WILMA</name>
<organism evidence="1 2">
    <name type="scientific">Williamsia marianensis</name>
    <dbReference type="NCBI Taxonomy" id="85044"/>
    <lineage>
        <taxon>Bacteria</taxon>
        <taxon>Bacillati</taxon>
        <taxon>Actinomycetota</taxon>
        <taxon>Actinomycetes</taxon>
        <taxon>Mycobacteriales</taxon>
        <taxon>Nocardiaceae</taxon>
        <taxon>Williamsia</taxon>
    </lineage>
</organism>
<reference evidence="1 2" key="1">
    <citation type="submission" date="2023-10" db="EMBL/GenBank/DDBJ databases">
        <title>Development of a sustainable strategy for remediation of hydrocarbon-contaminated territories based on the waste exchange concept.</title>
        <authorList>
            <person name="Krivoruchko A."/>
        </authorList>
    </citation>
    <scope>NUCLEOTIDE SEQUENCE [LARGE SCALE GENOMIC DNA]</scope>
    <source>
        <strain evidence="1 2">IEGM 1236</strain>
    </source>
</reference>
<evidence type="ECO:0000313" key="2">
    <source>
        <dbReference type="Proteomes" id="UP001185792"/>
    </source>
</evidence>
<evidence type="ECO:0000313" key="1">
    <source>
        <dbReference type="EMBL" id="MDV7137196.1"/>
    </source>
</evidence>
<keyword evidence="2" id="KW-1185">Reference proteome</keyword>
<dbReference type="Proteomes" id="UP001185792">
    <property type="component" value="Unassembled WGS sequence"/>
</dbReference>
<evidence type="ECO:0008006" key="3">
    <source>
        <dbReference type="Google" id="ProtNLM"/>
    </source>
</evidence>
<accession>A0ABU4F2H4</accession>
<dbReference type="EMBL" id="JAWLUM010000013">
    <property type="protein sequence ID" value="MDV7137196.1"/>
    <property type="molecule type" value="Genomic_DNA"/>
</dbReference>
<sequence length="137" mass="15399">MTDTQSTPLLMHNTMRISPGHLEEFKQAERRAVEFVQQHGPQLSVQVFIDDSEMIAHSFQLYPDSAAVLRHWSLSDPYISDVMQHCTVESLQVYGEPDDTVAEGLSSMLADGVARVTGAHHVGFVRRRKALPEAQPW</sequence>
<comment type="caution">
    <text evidence="1">The sequence shown here is derived from an EMBL/GenBank/DDBJ whole genome shotgun (WGS) entry which is preliminary data.</text>
</comment>